<keyword evidence="4" id="KW-0804">Transcription</keyword>
<evidence type="ECO:0000256" key="6">
    <source>
        <dbReference type="SAM" id="MobiDB-lite"/>
    </source>
</evidence>
<evidence type="ECO:0000256" key="4">
    <source>
        <dbReference type="ARBA" id="ARBA00023163"/>
    </source>
</evidence>
<dbReference type="PROSITE" id="PS50811">
    <property type="entry name" value="WRKY"/>
    <property type="match status" value="1"/>
</dbReference>
<evidence type="ECO:0000256" key="5">
    <source>
        <dbReference type="ARBA" id="ARBA00023242"/>
    </source>
</evidence>
<keyword evidence="2" id="KW-0805">Transcription regulation</keyword>
<comment type="subcellular location">
    <subcellularLocation>
        <location evidence="1">Nucleus</location>
    </subcellularLocation>
</comment>
<evidence type="ECO:0000259" key="7">
    <source>
        <dbReference type="PROSITE" id="PS50811"/>
    </source>
</evidence>
<sequence length="296" mass="33841">MNMNSHHEKAVQAIMYGHSCAMRLKLRLDDPMADGGPVSSYDLAKSIVDCFSNAISILTDKPKSEDDQFSDLSSSPPPPPPPPPQESHSKKKRKIDITTNPSEYWRDDSPDPIYYDGYLWRKYGQKCIKKSNQQRSYYRCSYNKDHNCEARKHEQKIKDNPPVYRTTYFGHHTCNINHNQDGSFTAVLDPVDDLKSANMIRFGNDLDYVKKSHSTGLSLSVKHEEDLIREKTVDQYREITGDDQDCQHVMEEDLSSSPSGSYPPPSSSSDSDCIAFMSDMLFEDLDSWDQFDFGMH</sequence>
<dbReference type="Gene3D" id="2.20.25.80">
    <property type="entry name" value="WRKY domain"/>
    <property type="match status" value="1"/>
</dbReference>
<dbReference type="Pfam" id="PF03106">
    <property type="entry name" value="WRKY"/>
    <property type="match status" value="1"/>
</dbReference>
<evidence type="ECO:0000256" key="2">
    <source>
        <dbReference type="ARBA" id="ARBA00023015"/>
    </source>
</evidence>
<evidence type="ECO:0000313" key="8">
    <source>
        <dbReference type="EMBL" id="KAL1188609.1"/>
    </source>
</evidence>
<dbReference type="Proteomes" id="UP001558713">
    <property type="component" value="Unassembled WGS sequence"/>
</dbReference>
<accession>A0ABD0ZBT0</accession>
<protein>
    <submittedName>
        <fullName evidence="8">WRKY transcription factor 38</fullName>
    </submittedName>
</protein>
<organism evidence="8 9">
    <name type="scientific">Cardamine amara subsp. amara</name>
    <dbReference type="NCBI Taxonomy" id="228776"/>
    <lineage>
        <taxon>Eukaryota</taxon>
        <taxon>Viridiplantae</taxon>
        <taxon>Streptophyta</taxon>
        <taxon>Embryophyta</taxon>
        <taxon>Tracheophyta</taxon>
        <taxon>Spermatophyta</taxon>
        <taxon>Magnoliopsida</taxon>
        <taxon>eudicotyledons</taxon>
        <taxon>Gunneridae</taxon>
        <taxon>Pentapetalae</taxon>
        <taxon>rosids</taxon>
        <taxon>malvids</taxon>
        <taxon>Brassicales</taxon>
        <taxon>Brassicaceae</taxon>
        <taxon>Cardamineae</taxon>
        <taxon>Cardamine</taxon>
    </lineage>
</organism>
<dbReference type="PANTHER" id="PTHR31282">
    <property type="entry name" value="WRKY TRANSCRIPTION FACTOR 21-RELATED"/>
    <property type="match status" value="1"/>
</dbReference>
<dbReference type="SUPFAM" id="SSF118290">
    <property type="entry name" value="WRKY DNA-binding domain"/>
    <property type="match status" value="1"/>
</dbReference>
<evidence type="ECO:0000256" key="1">
    <source>
        <dbReference type="ARBA" id="ARBA00004123"/>
    </source>
</evidence>
<dbReference type="AlphaFoldDB" id="A0ABD0ZBT0"/>
<proteinExistence type="predicted"/>
<dbReference type="GO" id="GO:0005634">
    <property type="term" value="C:nucleus"/>
    <property type="evidence" value="ECO:0007669"/>
    <property type="project" value="UniProtKB-SubCell"/>
</dbReference>
<dbReference type="EMBL" id="JBANAX010000919">
    <property type="protein sequence ID" value="KAL1188609.1"/>
    <property type="molecule type" value="Genomic_DNA"/>
</dbReference>
<keyword evidence="5" id="KW-0539">Nucleus</keyword>
<feature type="compositionally biased region" description="Pro residues" evidence="6">
    <location>
        <begin position="75"/>
        <end position="85"/>
    </location>
</feature>
<reference evidence="8 9" key="1">
    <citation type="submission" date="2024-04" db="EMBL/GenBank/DDBJ databases">
        <title>Genome assembly C_amara_ONT_v2.</title>
        <authorList>
            <person name="Yant L."/>
            <person name="Moore C."/>
            <person name="Slenker M."/>
        </authorList>
    </citation>
    <scope>NUCLEOTIDE SEQUENCE [LARGE SCALE GENOMIC DNA]</scope>
    <source>
        <tissue evidence="8">Leaf</tissue>
    </source>
</reference>
<feature type="region of interest" description="Disordered" evidence="6">
    <location>
        <begin position="62"/>
        <end position="104"/>
    </location>
</feature>
<evidence type="ECO:0000256" key="3">
    <source>
        <dbReference type="ARBA" id="ARBA00023125"/>
    </source>
</evidence>
<name>A0ABD0ZBT0_CARAN</name>
<dbReference type="SMART" id="SM00774">
    <property type="entry name" value="WRKY"/>
    <property type="match status" value="1"/>
</dbReference>
<dbReference type="GO" id="GO:0003677">
    <property type="term" value="F:DNA binding"/>
    <property type="evidence" value="ECO:0007669"/>
    <property type="project" value="UniProtKB-KW"/>
</dbReference>
<evidence type="ECO:0000313" key="9">
    <source>
        <dbReference type="Proteomes" id="UP001558713"/>
    </source>
</evidence>
<feature type="domain" description="WRKY" evidence="7">
    <location>
        <begin position="109"/>
        <end position="177"/>
    </location>
</feature>
<feature type="region of interest" description="Disordered" evidence="6">
    <location>
        <begin position="251"/>
        <end position="270"/>
    </location>
</feature>
<dbReference type="InterPro" id="IPR036576">
    <property type="entry name" value="WRKY_dom_sf"/>
</dbReference>
<dbReference type="InterPro" id="IPR044810">
    <property type="entry name" value="WRKY_plant"/>
</dbReference>
<keyword evidence="9" id="KW-1185">Reference proteome</keyword>
<comment type="caution">
    <text evidence="8">The sequence shown here is derived from an EMBL/GenBank/DDBJ whole genome shotgun (WGS) entry which is preliminary data.</text>
</comment>
<dbReference type="InterPro" id="IPR003657">
    <property type="entry name" value="WRKY_dom"/>
</dbReference>
<gene>
    <name evidence="8" type="ORF">V5N11_016155</name>
</gene>
<keyword evidence="3" id="KW-0238">DNA-binding</keyword>